<reference evidence="1 2" key="1">
    <citation type="journal article" date="2018" name="IMA Fungus">
        <title>IMA Genome-F 9: Draft genome sequence of Annulohypoxylon stygium, Aspergillus mulundensis, Berkeleyomyces basicola (syn. Thielaviopsis basicola), Ceratocystis smalleyi, two Cercospora beticola strains, Coleophoma cylindrospora, Fusarium fracticaudum, Phialophora cf. hyalina, and Morchella septimelata.</title>
        <authorList>
            <person name="Wingfield B.D."/>
            <person name="Bills G.F."/>
            <person name="Dong Y."/>
            <person name="Huang W."/>
            <person name="Nel W.J."/>
            <person name="Swalarsk-Parry B.S."/>
            <person name="Vaghefi N."/>
            <person name="Wilken P.M."/>
            <person name="An Z."/>
            <person name="de Beer Z.W."/>
            <person name="De Vos L."/>
            <person name="Chen L."/>
            <person name="Duong T.A."/>
            <person name="Gao Y."/>
            <person name="Hammerbacher A."/>
            <person name="Kikkert J.R."/>
            <person name="Li Y."/>
            <person name="Li H."/>
            <person name="Li K."/>
            <person name="Li Q."/>
            <person name="Liu X."/>
            <person name="Ma X."/>
            <person name="Naidoo K."/>
            <person name="Pethybridge S.J."/>
            <person name="Sun J."/>
            <person name="Steenkamp E.T."/>
            <person name="van der Nest M.A."/>
            <person name="van Wyk S."/>
            <person name="Wingfield M.J."/>
            <person name="Xiong C."/>
            <person name="Yue Q."/>
            <person name="Zhang X."/>
        </authorList>
    </citation>
    <scope>NUCLEOTIDE SEQUENCE [LARGE SCALE GENOMIC DNA]</scope>
    <source>
        <strain evidence="1 2">BP 5553</strain>
    </source>
</reference>
<evidence type="ECO:0000313" key="2">
    <source>
        <dbReference type="Proteomes" id="UP000254866"/>
    </source>
</evidence>
<evidence type="ECO:0000313" key="1">
    <source>
        <dbReference type="EMBL" id="RDL35686.1"/>
    </source>
</evidence>
<dbReference type="Gene3D" id="3.30.460.40">
    <property type="match status" value="1"/>
</dbReference>
<gene>
    <name evidence="1" type="ORF">BP5553_06298</name>
</gene>
<dbReference type="SUPFAM" id="SSF81301">
    <property type="entry name" value="Nucleotidyltransferase"/>
    <property type="match status" value="1"/>
</dbReference>
<dbReference type="Proteomes" id="UP000254866">
    <property type="component" value="Unassembled WGS sequence"/>
</dbReference>
<sequence>MSTSAGPSSYSSGKPTPDDVRAASSALGYCLGNQIYGIVGGGALVLLGSARETEDVDFVVPQGETKNTRSILRKETTYFEVQAKTNHTYYKSTPPVEIEILAPPRPF</sequence>
<proteinExistence type="predicted"/>
<dbReference type="GeneID" id="43599147"/>
<dbReference type="InterPro" id="IPR043519">
    <property type="entry name" value="NT_sf"/>
</dbReference>
<organism evidence="1 2">
    <name type="scientific">Venustampulla echinocandica</name>
    <dbReference type="NCBI Taxonomy" id="2656787"/>
    <lineage>
        <taxon>Eukaryota</taxon>
        <taxon>Fungi</taxon>
        <taxon>Dikarya</taxon>
        <taxon>Ascomycota</taxon>
        <taxon>Pezizomycotina</taxon>
        <taxon>Leotiomycetes</taxon>
        <taxon>Helotiales</taxon>
        <taxon>Pleuroascaceae</taxon>
        <taxon>Venustampulla</taxon>
    </lineage>
</organism>
<keyword evidence="2" id="KW-1185">Reference proteome</keyword>
<dbReference type="RefSeq" id="XP_031868342.1">
    <property type="nucleotide sequence ID" value="XM_032014921.1"/>
</dbReference>
<dbReference type="AlphaFoldDB" id="A0A370TJI8"/>
<name>A0A370TJI8_9HELO</name>
<accession>A0A370TJI8</accession>
<protein>
    <submittedName>
        <fullName evidence="1">Uncharacterized protein</fullName>
    </submittedName>
</protein>
<dbReference type="EMBL" id="NPIC01000005">
    <property type="protein sequence ID" value="RDL35686.1"/>
    <property type="molecule type" value="Genomic_DNA"/>
</dbReference>
<dbReference type="OrthoDB" id="5419802at2759"/>
<comment type="caution">
    <text evidence="1">The sequence shown here is derived from an EMBL/GenBank/DDBJ whole genome shotgun (WGS) entry which is preliminary data.</text>
</comment>